<feature type="compositionally biased region" description="Basic and acidic residues" evidence="1">
    <location>
        <begin position="276"/>
        <end position="293"/>
    </location>
</feature>
<dbReference type="Pfam" id="PF03564">
    <property type="entry name" value="DUF1759"/>
    <property type="match status" value="1"/>
</dbReference>
<feature type="compositionally biased region" description="Polar residues" evidence="1">
    <location>
        <begin position="153"/>
        <end position="189"/>
    </location>
</feature>
<feature type="region of interest" description="Disordered" evidence="1">
    <location>
        <begin position="141"/>
        <end position="204"/>
    </location>
</feature>
<dbReference type="AlphaFoldDB" id="E3LWH2"/>
<proteinExistence type="predicted"/>
<feature type="compositionally biased region" description="Low complexity" evidence="1">
    <location>
        <begin position="563"/>
        <end position="572"/>
    </location>
</feature>
<organism evidence="3">
    <name type="scientific">Caenorhabditis remanei</name>
    <name type="common">Caenorhabditis vulgaris</name>
    <dbReference type="NCBI Taxonomy" id="31234"/>
    <lineage>
        <taxon>Eukaryota</taxon>
        <taxon>Metazoa</taxon>
        <taxon>Ecdysozoa</taxon>
        <taxon>Nematoda</taxon>
        <taxon>Chromadorea</taxon>
        <taxon>Rhabditida</taxon>
        <taxon>Rhabditina</taxon>
        <taxon>Rhabditomorpha</taxon>
        <taxon>Rhabditoidea</taxon>
        <taxon>Rhabditidae</taxon>
        <taxon>Peloderinae</taxon>
        <taxon>Caenorhabditis</taxon>
    </lineage>
</organism>
<feature type="region of interest" description="Disordered" evidence="1">
    <location>
        <begin position="522"/>
        <end position="572"/>
    </location>
</feature>
<dbReference type="HOGENOM" id="CLU_476704_0_0_1"/>
<evidence type="ECO:0000313" key="2">
    <source>
        <dbReference type="EMBL" id="EFO83690.1"/>
    </source>
</evidence>
<dbReference type="OrthoDB" id="5865523at2759"/>
<dbReference type="EMBL" id="DS268417">
    <property type="protein sequence ID" value="EFO83690.1"/>
    <property type="molecule type" value="Genomic_DNA"/>
</dbReference>
<dbReference type="InterPro" id="IPR005312">
    <property type="entry name" value="DUF1759"/>
</dbReference>
<evidence type="ECO:0000313" key="3">
    <source>
        <dbReference type="Proteomes" id="UP000008281"/>
    </source>
</evidence>
<feature type="compositionally biased region" description="Polar residues" evidence="1">
    <location>
        <begin position="335"/>
        <end position="350"/>
    </location>
</feature>
<feature type="compositionally biased region" description="Polar residues" evidence="1">
    <location>
        <begin position="295"/>
        <end position="318"/>
    </location>
</feature>
<evidence type="ECO:0000256" key="1">
    <source>
        <dbReference type="SAM" id="MobiDB-lite"/>
    </source>
</evidence>
<protein>
    <submittedName>
        <fullName evidence="2">Uncharacterized protein</fullName>
    </submittedName>
</protein>
<feature type="compositionally biased region" description="Basic and acidic residues" evidence="1">
    <location>
        <begin position="141"/>
        <end position="152"/>
    </location>
</feature>
<sequence length="572" mass="64213">MANKNKKKTEQKKEKSEQWSPVTMKTIKWSITRELTRTRTLVSLANRSLALERNTNNITVLDGYLAQLRNQLVLIEDLPENAIDLLKTNNKLCAQNVFEANRAQISEHLADRGHEGLVNQMITLIGDVTTTTTDGIAPRRAHPEQHIPERSVQKTINQSDQLDPGFESNSGRHLPSSTKACESTHSSDFSAHPRSNILNRGSSEASQDIAEFADDLAVRIGKIEHTQTLLLDSSATANRAVKNLQGNMQAIQESMQKMQEMMYEVVNRQPTWQTAPDKKQESEPATTSKDKQVPEPSTNLSETPILRQSSSMKQENSSLPPPVVTPRNDAVDSPSFRQNPPGSQESSSPLITNNTVYTAMNTIPVFDGKPAEYNMFMQLFNALVHENDEIPVTLKHALLMKLLSGEAKSMFRSVTLEKDTKQNLIHQLNKLSFSEDCFEDMEKDLNKYCILAYSLRSKGCRLDDSFFINSFIGKLPQQVMGTVFKKHHQKDRTFQELVGIAYKTISEKRALDQALKMKRGRITTNEVHDDRYPSTSQSRNFSHLPPDSNKGKMTVGHNKALVSSSDSNSSSD</sequence>
<reference evidence="2" key="1">
    <citation type="submission" date="2007-07" db="EMBL/GenBank/DDBJ databases">
        <title>PCAP assembly of the Caenorhabditis remanei genome.</title>
        <authorList>
            <consortium name="The Caenorhabditis remanei Sequencing Consortium"/>
            <person name="Wilson R.K."/>
        </authorList>
    </citation>
    <scope>NUCLEOTIDE SEQUENCE [LARGE SCALE GENOMIC DNA]</scope>
    <source>
        <strain evidence="2">PB4641</strain>
    </source>
</reference>
<gene>
    <name evidence="2" type="ORF">CRE_02889</name>
</gene>
<name>E3LWH2_CAERE</name>
<accession>E3LWH2</accession>
<keyword evidence="3" id="KW-1185">Reference proteome</keyword>
<dbReference type="Proteomes" id="UP000008281">
    <property type="component" value="Unassembled WGS sequence"/>
</dbReference>
<feature type="region of interest" description="Disordered" evidence="1">
    <location>
        <begin position="271"/>
        <end position="350"/>
    </location>
</feature>
<dbReference type="InParanoid" id="E3LWH2"/>